<name>A0A381PT34_9ZZZZ</name>
<dbReference type="GO" id="GO:0009073">
    <property type="term" value="P:aromatic amino acid family biosynthetic process"/>
    <property type="evidence" value="ECO:0007669"/>
    <property type="project" value="UniProtKB-KW"/>
</dbReference>
<evidence type="ECO:0000256" key="6">
    <source>
        <dbReference type="ARBA" id="ARBA00023141"/>
    </source>
</evidence>
<feature type="non-terminal residue" evidence="9">
    <location>
        <position position="1"/>
    </location>
</feature>
<dbReference type="GO" id="GO:0003866">
    <property type="term" value="F:3-phosphoshikimate 1-carboxyvinyltransferase activity"/>
    <property type="evidence" value="ECO:0007669"/>
    <property type="project" value="UniProtKB-EC"/>
</dbReference>
<proteinExistence type="inferred from homology"/>
<dbReference type="EMBL" id="UINC01001072">
    <property type="protein sequence ID" value="SUZ69814.1"/>
    <property type="molecule type" value="Genomic_DNA"/>
</dbReference>
<dbReference type="Pfam" id="PF00275">
    <property type="entry name" value="EPSP_synthase"/>
    <property type="match status" value="1"/>
</dbReference>
<keyword evidence="5" id="KW-0808">Transferase</keyword>
<evidence type="ECO:0000256" key="3">
    <source>
        <dbReference type="ARBA" id="ARBA00012450"/>
    </source>
</evidence>
<evidence type="ECO:0000256" key="4">
    <source>
        <dbReference type="ARBA" id="ARBA00022605"/>
    </source>
</evidence>
<evidence type="ECO:0000256" key="5">
    <source>
        <dbReference type="ARBA" id="ARBA00022679"/>
    </source>
</evidence>
<dbReference type="InterPro" id="IPR036968">
    <property type="entry name" value="Enolpyruvate_Tfrase_sf"/>
</dbReference>
<gene>
    <name evidence="9" type="ORF">METZ01_LOCUS22668</name>
</gene>
<accession>A0A381PT34</accession>
<keyword evidence="6" id="KW-0057">Aromatic amino acid biosynthesis</keyword>
<dbReference type="InterPro" id="IPR006264">
    <property type="entry name" value="EPSP_synthase"/>
</dbReference>
<organism evidence="9">
    <name type="scientific">marine metagenome</name>
    <dbReference type="NCBI Taxonomy" id="408172"/>
    <lineage>
        <taxon>unclassified sequences</taxon>
        <taxon>metagenomes</taxon>
        <taxon>ecological metagenomes</taxon>
    </lineage>
</organism>
<evidence type="ECO:0000256" key="2">
    <source>
        <dbReference type="ARBA" id="ARBA00009948"/>
    </source>
</evidence>
<protein>
    <recommendedName>
        <fullName evidence="3">3-phosphoshikimate 1-carboxyvinyltransferase</fullName>
        <ecNumber evidence="3">2.5.1.19</ecNumber>
    </recommendedName>
</protein>
<reference evidence="9" key="1">
    <citation type="submission" date="2018-05" db="EMBL/GenBank/DDBJ databases">
        <authorList>
            <person name="Lanie J.A."/>
            <person name="Ng W.-L."/>
            <person name="Kazmierczak K.M."/>
            <person name="Andrzejewski T.M."/>
            <person name="Davidsen T.M."/>
            <person name="Wayne K.J."/>
            <person name="Tettelin H."/>
            <person name="Glass J.I."/>
            <person name="Rusch D."/>
            <person name="Podicherti R."/>
            <person name="Tsui H.-C.T."/>
            <person name="Winkler M.E."/>
        </authorList>
    </citation>
    <scope>NUCLEOTIDE SEQUENCE</scope>
</reference>
<dbReference type="GO" id="GO:0009423">
    <property type="term" value="P:chorismate biosynthetic process"/>
    <property type="evidence" value="ECO:0007669"/>
    <property type="project" value="UniProtKB-UniPathway"/>
</dbReference>
<evidence type="ECO:0000256" key="1">
    <source>
        <dbReference type="ARBA" id="ARBA00004811"/>
    </source>
</evidence>
<dbReference type="InterPro" id="IPR023193">
    <property type="entry name" value="EPSP_synthase_CS"/>
</dbReference>
<comment type="pathway">
    <text evidence="1">Metabolic intermediate biosynthesis; chorismate biosynthesis; chorismate from D-erythrose 4-phosphate and phosphoenolpyruvate: step 6/7.</text>
</comment>
<dbReference type="Gene3D" id="3.65.10.10">
    <property type="entry name" value="Enolpyruvate transferase domain"/>
    <property type="match status" value="2"/>
</dbReference>
<comment type="catalytic activity">
    <reaction evidence="7">
        <text>3-phosphoshikimate + phosphoenolpyruvate = 5-O-(1-carboxyvinyl)-3-phosphoshikimate + phosphate</text>
        <dbReference type="Rhea" id="RHEA:21256"/>
        <dbReference type="ChEBI" id="CHEBI:43474"/>
        <dbReference type="ChEBI" id="CHEBI:57701"/>
        <dbReference type="ChEBI" id="CHEBI:58702"/>
        <dbReference type="ChEBI" id="CHEBI:145989"/>
        <dbReference type="EC" id="2.5.1.19"/>
    </reaction>
    <physiologicalReaction direction="left-to-right" evidence="7">
        <dbReference type="Rhea" id="RHEA:21257"/>
    </physiologicalReaction>
</comment>
<evidence type="ECO:0000259" key="8">
    <source>
        <dbReference type="Pfam" id="PF00275"/>
    </source>
</evidence>
<dbReference type="PANTHER" id="PTHR21090">
    <property type="entry name" value="AROM/DEHYDROQUINATE SYNTHASE"/>
    <property type="match status" value="1"/>
</dbReference>
<dbReference type="SUPFAM" id="SSF55205">
    <property type="entry name" value="EPT/RTPC-like"/>
    <property type="match status" value="1"/>
</dbReference>
<dbReference type="InterPro" id="IPR013792">
    <property type="entry name" value="RNA3'P_cycl/enolpyr_Trfase_a/b"/>
</dbReference>
<dbReference type="NCBIfam" id="TIGR01356">
    <property type="entry name" value="aroA"/>
    <property type="match status" value="1"/>
</dbReference>
<dbReference type="AlphaFoldDB" id="A0A381PT34"/>
<dbReference type="InterPro" id="IPR001986">
    <property type="entry name" value="Enolpyruvate_Tfrase_dom"/>
</dbReference>
<keyword evidence="4" id="KW-0028">Amino-acid biosynthesis</keyword>
<dbReference type="PANTHER" id="PTHR21090:SF5">
    <property type="entry name" value="PENTAFUNCTIONAL AROM POLYPEPTIDE"/>
    <property type="match status" value="1"/>
</dbReference>
<dbReference type="PIRSF" id="PIRSF000505">
    <property type="entry name" value="EPSPS"/>
    <property type="match status" value="1"/>
</dbReference>
<feature type="domain" description="Enolpyruvate transferase" evidence="8">
    <location>
        <begin position="44"/>
        <end position="385"/>
    </location>
</feature>
<comment type="similarity">
    <text evidence="2">Belongs to the EPSP synthase family.</text>
</comment>
<evidence type="ECO:0000313" key="9">
    <source>
        <dbReference type="EMBL" id="SUZ69814.1"/>
    </source>
</evidence>
<sequence>VITLNSSKSESNRLLIIQALSKEIININNLSNANDTIILKNLLNKNSNSIWNIEDAGTTMRFLTSFLSLKKNEVKITGSKRMEKRPIAILVNALNEIGAKIKYLKKEGYPPIYIKNKISQKINSIQIKGNISSQYISSLLLIAPILKNGIKIKIVEPFYSKPYVEMTLSLMKNFGIKYKWNKNKIKITNQKYLSGSYKIESDWSAASYWYSIVSINDHIRSLKLIGLRKNSFQGDKIIADIMKNIGVYTRFERDGISLIKNSNLESTKEINFKNCPDLAQTILVIAAVKKIKLKLKGLESLKIKETDRLIAMKKELKKIGCNFYEANDEWILEKRNNKLPKKLIINTYKDHRVAMSFASLSSKLELVIRDPEVVNKSYPNFWNDLESIGYVCKKTI</sequence>
<evidence type="ECO:0000256" key="7">
    <source>
        <dbReference type="ARBA" id="ARBA00044633"/>
    </source>
</evidence>
<dbReference type="GO" id="GO:0008652">
    <property type="term" value="P:amino acid biosynthetic process"/>
    <property type="evidence" value="ECO:0007669"/>
    <property type="project" value="UniProtKB-KW"/>
</dbReference>
<dbReference type="UniPathway" id="UPA00053">
    <property type="reaction ID" value="UER00089"/>
</dbReference>
<dbReference type="PROSITE" id="PS00885">
    <property type="entry name" value="EPSP_SYNTHASE_2"/>
    <property type="match status" value="1"/>
</dbReference>
<dbReference type="EC" id="2.5.1.19" evidence="3"/>